<evidence type="ECO:0000313" key="3">
    <source>
        <dbReference type="Proteomes" id="UP000709295"/>
    </source>
</evidence>
<dbReference type="Proteomes" id="UP000709295">
    <property type="component" value="Unassembled WGS sequence"/>
</dbReference>
<feature type="region of interest" description="Disordered" evidence="1">
    <location>
        <begin position="1"/>
        <end position="20"/>
    </location>
</feature>
<accession>A0A8J5LZT0</accession>
<keyword evidence="3" id="KW-1185">Reference proteome</keyword>
<organism evidence="2 3">
    <name type="scientific">Phytophthora aleatoria</name>
    <dbReference type="NCBI Taxonomy" id="2496075"/>
    <lineage>
        <taxon>Eukaryota</taxon>
        <taxon>Sar</taxon>
        <taxon>Stramenopiles</taxon>
        <taxon>Oomycota</taxon>
        <taxon>Peronosporomycetes</taxon>
        <taxon>Peronosporales</taxon>
        <taxon>Peronosporaceae</taxon>
        <taxon>Phytophthora</taxon>
    </lineage>
</organism>
<comment type="caution">
    <text evidence="2">The sequence shown here is derived from an EMBL/GenBank/DDBJ whole genome shotgun (WGS) entry which is preliminary data.</text>
</comment>
<dbReference type="EMBL" id="JAENGY010001572">
    <property type="protein sequence ID" value="KAG6948363.1"/>
    <property type="molecule type" value="Genomic_DNA"/>
</dbReference>
<proteinExistence type="predicted"/>
<gene>
    <name evidence="2" type="ORF">JG688_00015133</name>
</gene>
<reference evidence="2" key="1">
    <citation type="submission" date="2021-01" db="EMBL/GenBank/DDBJ databases">
        <title>Phytophthora aleatoria, a newly-described species from Pinus radiata is distinct from Phytophthora cactorum isolates based on comparative genomics.</title>
        <authorList>
            <person name="Mcdougal R."/>
            <person name="Panda P."/>
            <person name="Williams N."/>
            <person name="Studholme D.J."/>
        </authorList>
    </citation>
    <scope>NUCLEOTIDE SEQUENCE</scope>
    <source>
        <strain evidence="2">NZFS 4037</strain>
    </source>
</reference>
<protein>
    <submittedName>
        <fullName evidence="2">Uncharacterized protein</fullName>
    </submittedName>
</protein>
<feature type="non-terminal residue" evidence="2">
    <location>
        <position position="1"/>
    </location>
</feature>
<evidence type="ECO:0000256" key="1">
    <source>
        <dbReference type="SAM" id="MobiDB-lite"/>
    </source>
</evidence>
<sequence length="70" mass="7864">SLLLASTHQDRADTRAKHKARNGPLAALRVEQAQHDGISFATLILMCSLVYRSDLARYRTNSQCLLHFVL</sequence>
<dbReference type="AlphaFoldDB" id="A0A8J5LZT0"/>
<name>A0A8J5LZT0_9STRA</name>
<evidence type="ECO:0000313" key="2">
    <source>
        <dbReference type="EMBL" id="KAG6948363.1"/>
    </source>
</evidence>